<dbReference type="Pfam" id="PF06262">
    <property type="entry name" value="Zincin_1"/>
    <property type="match status" value="1"/>
</dbReference>
<dbReference type="InterPro" id="IPR010428">
    <property type="entry name" value="Zincin_1"/>
</dbReference>
<dbReference type="CDD" id="cd12952">
    <property type="entry name" value="MMP_ACEL2062"/>
    <property type="match status" value="1"/>
</dbReference>
<dbReference type="InterPro" id="IPR038555">
    <property type="entry name" value="Zincin_1_sf"/>
</dbReference>
<dbReference type="Proteomes" id="UP000268469">
    <property type="component" value="Unassembled WGS sequence"/>
</dbReference>
<proteinExistence type="predicted"/>
<reference evidence="1 2" key="1">
    <citation type="submission" date="2018-06" db="EMBL/GenBank/DDBJ databases">
        <title>Extensive metabolic versatility and redundancy in microbially diverse, dynamic hydrothermal sediments.</title>
        <authorList>
            <person name="Dombrowski N."/>
            <person name="Teske A."/>
            <person name="Baker B.J."/>
        </authorList>
    </citation>
    <scope>NUCLEOTIDE SEQUENCE [LARGE SCALE GENOMIC DNA]</scope>
    <source>
        <strain evidence="1">B36_G15</strain>
    </source>
</reference>
<dbReference type="Gene3D" id="3.30.2010.20">
    <property type="match status" value="1"/>
</dbReference>
<dbReference type="SUPFAM" id="SSF55486">
    <property type="entry name" value="Metalloproteases ('zincins'), catalytic domain"/>
    <property type="match status" value="1"/>
</dbReference>
<sequence length="109" mass="13049">MSRDWERLVQETIEELPELIRSRIGDVEIVIDEEQPPSPYLLGLYQGVPIRRDPARRTFYPHRIYLFIRNIRRYARDEKELKGLIKRVLKHELGHHLGLSDQKLTELGY</sequence>
<protein>
    <recommendedName>
        <fullName evidence="3">Metallopeptidase family protein</fullName>
    </recommendedName>
</protein>
<organism evidence="1 2">
    <name type="scientific">candidate division WOR-3 bacterium</name>
    <dbReference type="NCBI Taxonomy" id="2052148"/>
    <lineage>
        <taxon>Bacteria</taxon>
        <taxon>Bacteria division WOR-3</taxon>
    </lineage>
</organism>
<comment type="caution">
    <text evidence="1">The sequence shown here is derived from an EMBL/GenBank/DDBJ whole genome shotgun (WGS) entry which is preliminary data.</text>
</comment>
<name>A0A660SKP1_UNCW3</name>
<dbReference type="AlphaFoldDB" id="A0A660SKP1"/>
<evidence type="ECO:0000313" key="1">
    <source>
        <dbReference type="EMBL" id="RKX71297.1"/>
    </source>
</evidence>
<dbReference type="EMBL" id="QNBE01000012">
    <property type="protein sequence ID" value="RKX71297.1"/>
    <property type="molecule type" value="Genomic_DNA"/>
</dbReference>
<accession>A0A660SKP1</accession>
<gene>
    <name evidence="1" type="ORF">DRP53_02055</name>
</gene>
<evidence type="ECO:0008006" key="3">
    <source>
        <dbReference type="Google" id="ProtNLM"/>
    </source>
</evidence>
<evidence type="ECO:0000313" key="2">
    <source>
        <dbReference type="Proteomes" id="UP000268469"/>
    </source>
</evidence>